<proteinExistence type="inferred from homology"/>
<dbReference type="EMBL" id="AJAK01000019">
    <property type="protein sequence ID" value="EOH75651.1"/>
    <property type="molecule type" value="Genomic_DNA"/>
</dbReference>
<dbReference type="AlphaFoldDB" id="R2R4Y6"/>
<comment type="caution">
    <text evidence="6">The sequence shown here is derived from an EMBL/GenBank/DDBJ whole genome shotgun (WGS) entry which is preliminary data.</text>
</comment>
<dbReference type="PANTHER" id="PTHR43174:SF2">
    <property type="entry name" value="UDP-N-ACETYLGLUCOSAMINE 2-EPIMERASE"/>
    <property type="match status" value="1"/>
</dbReference>
<evidence type="ECO:0000313" key="7">
    <source>
        <dbReference type="EMBL" id="EOT67478.1"/>
    </source>
</evidence>
<keyword evidence="9" id="KW-1185">Reference proteome</keyword>
<dbReference type="NCBIfam" id="TIGR00236">
    <property type="entry name" value="wecB"/>
    <property type="match status" value="1"/>
</dbReference>
<evidence type="ECO:0000256" key="3">
    <source>
        <dbReference type="ARBA" id="ARBA00038858"/>
    </source>
</evidence>
<name>R2R4Y6_9ENTE</name>
<evidence type="ECO:0000256" key="4">
    <source>
        <dbReference type="RuleBase" id="RU003513"/>
    </source>
</evidence>
<dbReference type="SUPFAM" id="SSF53756">
    <property type="entry name" value="UDP-Glycosyltransferase/glycogen phosphorylase"/>
    <property type="match status" value="1"/>
</dbReference>
<dbReference type="STRING" id="71451.RV07_GL001308"/>
<dbReference type="EC" id="5.1.3.14" evidence="3"/>
<evidence type="ECO:0000313" key="9">
    <source>
        <dbReference type="Proteomes" id="UP000014148"/>
    </source>
</evidence>
<accession>R2R4Y6</accession>
<dbReference type="Proteomes" id="UP000013783">
    <property type="component" value="Unassembled WGS sequence"/>
</dbReference>
<dbReference type="InterPro" id="IPR003331">
    <property type="entry name" value="UDP_GlcNAc_Epimerase_2_dom"/>
</dbReference>
<evidence type="ECO:0000256" key="1">
    <source>
        <dbReference type="ARBA" id="ARBA00023235"/>
    </source>
</evidence>
<evidence type="ECO:0000313" key="8">
    <source>
        <dbReference type="Proteomes" id="UP000013783"/>
    </source>
</evidence>
<dbReference type="Pfam" id="PF02350">
    <property type="entry name" value="Epimerase_2"/>
    <property type="match status" value="1"/>
</dbReference>
<reference evidence="7 9" key="2">
    <citation type="submission" date="2013-03" db="EMBL/GenBank/DDBJ databases">
        <title>The Genome Sequence of Enterococcus malodoratus ATCC_43197 (PacBio/Illumina hybrid assembly).</title>
        <authorList>
            <consortium name="The Broad Institute Genomics Platform"/>
            <consortium name="The Broad Institute Genome Sequencing Center for Infectious Disease"/>
            <person name="Earl A."/>
            <person name="Russ C."/>
            <person name="Gilmore M."/>
            <person name="Surin D."/>
            <person name="Walker B."/>
            <person name="Young S."/>
            <person name="Zeng Q."/>
            <person name="Gargeya S."/>
            <person name="Fitzgerald M."/>
            <person name="Haas B."/>
            <person name="Abouelleil A."/>
            <person name="Allen A.W."/>
            <person name="Alvarado L."/>
            <person name="Arachchi H.M."/>
            <person name="Berlin A.M."/>
            <person name="Chapman S.B."/>
            <person name="Gainer-Dewar J."/>
            <person name="Goldberg J."/>
            <person name="Griggs A."/>
            <person name="Gujja S."/>
            <person name="Hansen M."/>
            <person name="Howarth C."/>
            <person name="Imamovic A."/>
            <person name="Ireland A."/>
            <person name="Larimer J."/>
            <person name="McCowan C."/>
            <person name="Murphy C."/>
            <person name="Pearson M."/>
            <person name="Poon T.W."/>
            <person name="Priest M."/>
            <person name="Roberts A."/>
            <person name="Saif S."/>
            <person name="Shea T."/>
            <person name="Sisk P."/>
            <person name="Sykes S."/>
            <person name="Wortman J."/>
            <person name="Nusbaum C."/>
            <person name="Birren B."/>
        </authorList>
    </citation>
    <scope>NUCLEOTIDE SEQUENCE [LARGE SCALE GENOMIC DNA]</scope>
    <source>
        <strain evidence="7 9">ATCC 43197</strain>
    </source>
</reference>
<dbReference type="InterPro" id="IPR029767">
    <property type="entry name" value="WecB-like"/>
</dbReference>
<dbReference type="RefSeq" id="WP_010741461.1">
    <property type="nucleotide sequence ID" value="NZ_KB946251.1"/>
</dbReference>
<dbReference type="OrthoDB" id="9803238at2"/>
<dbReference type="GO" id="GO:0008761">
    <property type="term" value="F:UDP-N-acetylglucosamine 2-epimerase activity"/>
    <property type="evidence" value="ECO:0007669"/>
    <property type="project" value="UniProtKB-EC"/>
</dbReference>
<dbReference type="Gene3D" id="3.40.50.2000">
    <property type="entry name" value="Glycogen Phosphorylase B"/>
    <property type="match status" value="2"/>
</dbReference>
<feature type="domain" description="UDP-N-acetylglucosamine 2-epimerase" evidence="5">
    <location>
        <begin position="23"/>
        <end position="361"/>
    </location>
</feature>
<dbReference type="Proteomes" id="UP000014148">
    <property type="component" value="Unassembled WGS sequence"/>
</dbReference>
<comment type="similarity">
    <text evidence="2 4">Belongs to the UDP-N-acetylglucosamine 2-epimerase family.</text>
</comment>
<dbReference type="eggNOG" id="COG0381">
    <property type="taxonomic scope" value="Bacteria"/>
</dbReference>
<organism evidence="6 8">
    <name type="scientific">Enterococcus malodoratus ATCC 43197</name>
    <dbReference type="NCBI Taxonomy" id="1158601"/>
    <lineage>
        <taxon>Bacteria</taxon>
        <taxon>Bacillati</taxon>
        <taxon>Bacillota</taxon>
        <taxon>Bacilli</taxon>
        <taxon>Lactobacillales</taxon>
        <taxon>Enterococcaceae</taxon>
        <taxon>Enterococcus</taxon>
    </lineage>
</organism>
<sequence length="366" mass="40941">MPIKVLSIFGTRPEAIKMAPIIKTLENDPRFQSKVVVSGQHRDMLAPVLNFFEITPDDDLKIMKENQSLSDVTVWIIDRLTPILQADVPDIVLVHGDTTTTLAAALAAYYQQITIGHVEAGLRTWKKYSPFPEEMNRQLVDALSDLCFAPTEESAVNLLKENHQEDQIFITGNTAIDAMKYTIDTDYSHPCLPNNGKFRILVTMHRRENLGEPMTEVFQALAQLAKEKKEVEIIFPMHKNPQVRNLAKKELGNLANVQLIEPLDIFDFHNFAQRCELILTDSGGVQEEAPSLGIPVLVLRDTTERPEGIRAGTLKLIGTKKATVYRETLALLEDPAAYKKMAQAANPYGDGHASERIADILAQAFQ</sequence>
<dbReference type="EMBL" id="ASWA01000003">
    <property type="protein sequence ID" value="EOT67478.1"/>
    <property type="molecule type" value="Genomic_DNA"/>
</dbReference>
<evidence type="ECO:0000259" key="5">
    <source>
        <dbReference type="Pfam" id="PF02350"/>
    </source>
</evidence>
<reference evidence="6 8" key="1">
    <citation type="submission" date="2013-02" db="EMBL/GenBank/DDBJ databases">
        <title>The Genome Sequence of Enterococcus malodoratus ATCC_43197.</title>
        <authorList>
            <consortium name="The Broad Institute Genome Sequencing Platform"/>
            <consortium name="The Broad Institute Genome Sequencing Center for Infectious Disease"/>
            <person name="Earl A.M."/>
            <person name="Gilmore M.S."/>
            <person name="Lebreton F."/>
            <person name="Walker B."/>
            <person name="Young S.K."/>
            <person name="Zeng Q."/>
            <person name="Gargeya S."/>
            <person name="Fitzgerald M."/>
            <person name="Haas B."/>
            <person name="Abouelleil A."/>
            <person name="Alvarado L."/>
            <person name="Arachchi H.M."/>
            <person name="Berlin A.M."/>
            <person name="Chapman S.B."/>
            <person name="Dewar J."/>
            <person name="Goldberg J."/>
            <person name="Griggs A."/>
            <person name="Gujja S."/>
            <person name="Hansen M."/>
            <person name="Howarth C."/>
            <person name="Imamovic A."/>
            <person name="Larimer J."/>
            <person name="McCowan C."/>
            <person name="Murphy C."/>
            <person name="Neiman D."/>
            <person name="Pearson M."/>
            <person name="Priest M."/>
            <person name="Roberts A."/>
            <person name="Saif S."/>
            <person name="Shea T."/>
            <person name="Sisk P."/>
            <person name="Sykes S."/>
            <person name="Wortman J."/>
            <person name="Nusbaum C."/>
            <person name="Birren B."/>
        </authorList>
    </citation>
    <scope>NUCLEOTIDE SEQUENCE [LARGE SCALE GENOMIC DNA]</scope>
    <source>
        <strain evidence="6 8">ATCC 43197</strain>
    </source>
</reference>
<protein>
    <recommendedName>
        <fullName evidence="3">UDP-N-acetylglucosamine 2-epimerase (non-hydrolyzing)</fullName>
        <ecNumber evidence="3">5.1.3.14</ecNumber>
    </recommendedName>
</protein>
<dbReference type="PANTHER" id="PTHR43174">
    <property type="entry name" value="UDP-N-ACETYLGLUCOSAMINE 2-EPIMERASE"/>
    <property type="match status" value="1"/>
</dbReference>
<dbReference type="CDD" id="cd03786">
    <property type="entry name" value="GTB_UDP-GlcNAc_2-Epimerase"/>
    <property type="match status" value="1"/>
</dbReference>
<dbReference type="PATRIC" id="fig|1158601.3.peg.2618"/>
<keyword evidence="1 4" id="KW-0413">Isomerase</keyword>
<gene>
    <name evidence="7" type="ORF">I585_02999</name>
    <name evidence="6" type="ORF">UAI_02660</name>
</gene>
<evidence type="ECO:0000313" key="6">
    <source>
        <dbReference type="EMBL" id="EOH75651.1"/>
    </source>
</evidence>
<evidence type="ECO:0000256" key="2">
    <source>
        <dbReference type="ARBA" id="ARBA00038209"/>
    </source>
</evidence>